<name>A0A1Y1XR97_9FUNG</name>
<feature type="compositionally biased region" description="Polar residues" evidence="1">
    <location>
        <begin position="364"/>
        <end position="375"/>
    </location>
</feature>
<evidence type="ECO:0000313" key="3">
    <source>
        <dbReference type="Proteomes" id="UP000193944"/>
    </source>
</evidence>
<sequence>MTYYYEKDFLLKKGYLTLKKVGFIGIKKYLLLCAPVSITDVAVVYENLFSLDGKYKIENKAIPFLGHIAFAALKGTPLLIILSSEKNITNPTFINFADVKSVSDETKLRSACSMSISTNKGDFKFSAGSSVDYQIWIQAFEEAYKISRNALPSLNCTPSLIGNLVGNPGIGDTNFLNFSNPDNDNNGNNLNKATENGNINPFRSSFIGSNPTNTNANVSLGGILANNNYSGSRSSLILLPSNNDDTNSNKNSGDLLQSPHVSKTSLLYNSSHSSDKKISNSISNSHSNSILNFPYNKNNLNINENNSLVNEPPQQPTLGRLFTNAPTRLENQSHILDDLDNQDDDDDDDDDETNLDTVDDTEANESSLMTESSLEPSECYNSYRNFNNSLSIIHNSPRVYESLNGVKNNDQNNNYSFSYNNNNNNNNNNSNNNNNNILNFNNEIRSSNSIKNNSGILQMQPSTPSQPHKIVNDYNIIKQEYEKNALNPRSPHPLPVNINNNRSHESDEEDEDDNDESNFETTTETESFSEYDSSYNSFPTIGNNYVPATHISSRNSIRSFNNVNSIIENKNHMRTRSNHSFHYVPTSVN</sequence>
<evidence type="ECO:0000313" key="2">
    <source>
        <dbReference type="EMBL" id="ORX88016.1"/>
    </source>
</evidence>
<feature type="region of interest" description="Disordered" evidence="1">
    <location>
        <begin position="267"/>
        <end position="286"/>
    </location>
</feature>
<feature type="region of interest" description="Disordered" evidence="1">
    <location>
        <begin position="404"/>
        <end position="440"/>
    </location>
</feature>
<dbReference type="OrthoDB" id="2125767at2759"/>
<feature type="compositionally biased region" description="Low complexity" evidence="1">
    <location>
        <begin position="408"/>
        <end position="440"/>
    </location>
</feature>
<dbReference type="AlphaFoldDB" id="A0A1Y1XR97"/>
<organism evidence="2 3">
    <name type="scientific">Anaeromyces robustus</name>
    <dbReference type="NCBI Taxonomy" id="1754192"/>
    <lineage>
        <taxon>Eukaryota</taxon>
        <taxon>Fungi</taxon>
        <taxon>Fungi incertae sedis</taxon>
        <taxon>Chytridiomycota</taxon>
        <taxon>Chytridiomycota incertae sedis</taxon>
        <taxon>Neocallimastigomycetes</taxon>
        <taxon>Neocallimastigales</taxon>
        <taxon>Neocallimastigaceae</taxon>
        <taxon>Anaeromyces</taxon>
    </lineage>
</organism>
<reference evidence="2 3" key="2">
    <citation type="submission" date="2016-08" db="EMBL/GenBank/DDBJ databases">
        <title>Pervasive Adenine N6-methylation of Active Genes in Fungi.</title>
        <authorList>
            <consortium name="DOE Joint Genome Institute"/>
            <person name="Mondo S.J."/>
            <person name="Dannebaum R.O."/>
            <person name="Kuo R.C."/>
            <person name="Labutti K."/>
            <person name="Haridas S."/>
            <person name="Kuo A."/>
            <person name="Salamov A."/>
            <person name="Ahrendt S.R."/>
            <person name="Lipzen A."/>
            <person name="Sullivan W."/>
            <person name="Andreopoulos W.B."/>
            <person name="Clum A."/>
            <person name="Lindquist E."/>
            <person name="Daum C."/>
            <person name="Ramamoorthy G.K."/>
            <person name="Gryganskyi A."/>
            <person name="Culley D."/>
            <person name="Magnuson J.K."/>
            <person name="James T.Y."/>
            <person name="O'Malley M.A."/>
            <person name="Stajich J.E."/>
            <person name="Spatafora J.W."/>
            <person name="Visel A."/>
            <person name="Grigoriev I.V."/>
        </authorList>
    </citation>
    <scope>NUCLEOTIDE SEQUENCE [LARGE SCALE GENOMIC DNA]</scope>
    <source>
        <strain evidence="2 3">S4</strain>
    </source>
</reference>
<dbReference type="EMBL" id="MCFG01000003">
    <property type="protein sequence ID" value="ORX88016.1"/>
    <property type="molecule type" value="Genomic_DNA"/>
</dbReference>
<accession>A0A1Y1XR97</accession>
<protein>
    <recommendedName>
        <fullName evidence="4">PH domain-containing protein</fullName>
    </recommendedName>
</protein>
<feature type="region of interest" description="Disordered" evidence="1">
    <location>
        <begin position="240"/>
        <end position="260"/>
    </location>
</feature>
<gene>
    <name evidence="2" type="ORF">BCR32DRAFT_263883</name>
</gene>
<proteinExistence type="predicted"/>
<feature type="compositionally biased region" description="Low complexity" evidence="1">
    <location>
        <begin position="519"/>
        <end position="535"/>
    </location>
</feature>
<feature type="region of interest" description="Disordered" evidence="1">
    <location>
        <begin position="334"/>
        <end position="375"/>
    </location>
</feature>
<reference evidence="2 3" key="1">
    <citation type="submission" date="2016-08" db="EMBL/GenBank/DDBJ databases">
        <title>A Parts List for Fungal Cellulosomes Revealed by Comparative Genomics.</title>
        <authorList>
            <consortium name="DOE Joint Genome Institute"/>
            <person name="Haitjema C.H."/>
            <person name="Gilmore S.P."/>
            <person name="Henske J.K."/>
            <person name="Solomon K.V."/>
            <person name="De Groot R."/>
            <person name="Kuo A."/>
            <person name="Mondo S.J."/>
            <person name="Salamov A.A."/>
            <person name="Labutti K."/>
            <person name="Zhao Z."/>
            <person name="Chiniquy J."/>
            <person name="Barry K."/>
            <person name="Brewer H.M."/>
            <person name="Purvine S.O."/>
            <person name="Wright A.T."/>
            <person name="Boxma B."/>
            <person name="Van Alen T."/>
            <person name="Hackstein J.H."/>
            <person name="Baker S.E."/>
            <person name="Grigoriev I.V."/>
            <person name="O'Malley M.A."/>
        </authorList>
    </citation>
    <scope>NUCLEOTIDE SEQUENCE [LARGE SCALE GENOMIC DNA]</scope>
    <source>
        <strain evidence="2 3">S4</strain>
    </source>
</reference>
<feature type="region of interest" description="Disordered" evidence="1">
    <location>
        <begin position="485"/>
        <end position="535"/>
    </location>
</feature>
<evidence type="ECO:0008006" key="4">
    <source>
        <dbReference type="Google" id="ProtNLM"/>
    </source>
</evidence>
<feature type="compositionally biased region" description="Acidic residues" evidence="1">
    <location>
        <begin position="506"/>
        <end position="518"/>
    </location>
</feature>
<evidence type="ECO:0000256" key="1">
    <source>
        <dbReference type="SAM" id="MobiDB-lite"/>
    </source>
</evidence>
<keyword evidence="3" id="KW-1185">Reference proteome</keyword>
<feature type="compositionally biased region" description="Low complexity" evidence="1">
    <location>
        <begin position="241"/>
        <end position="254"/>
    </location>
</feature>
<comment type="caution">
    <text evidence="2">The sequence shown here is derived from an EMBL/GenBank/DDBJ whole genome shotgun (WGS) entry which is preliminary data.</text>
</comment>
<dbReference type="Proteomes" id="UP000193944">
    <property type="component" value="Unassembled WGS sequence"/>
</dbReference>
<feature type="compositionally biased region" description="Acidic residues" evidence="1">
    <location>
        <begin position="338"/>
        <end position="363"/>
    </location>
</feature>